<evidence type="ECO:0000256" key="2">
    <source>
        <dbReference type="SAM" id="MobiDB-lite"/>
    </source>
</evidence>
<gene>
    <name evidence="3" type="ORF">PLOB_00008074</name>
</gene>
<dbReference type="Proteomes" id="UP001159405">
    <property type="component" value="Unassembled WGS sequence"/>
</dbReference>
<dbReference type="PANTHER" id="PTHR21446:SF12">
    <property type="entry name" value="POTASSIUM CHANNEL TETRAMERIZATION DOMAIN CONTAINING 1"/>
    <property type="match status" value="1"/>
</dbReference>
<dbReference type="EMBL" id="CALNXK010000139">
    <property type="protein sequence ID" value="CAH3166890.1"/>
    <property type="molecule type" value="Genomic_DNA"/>
</dbReference>
<keyword evidence="4" id="KW-1185">Reference proteome</keyword>
<organism evidence="3 4">
    <name type="scientific">Porites lobata</name>
    <dbReference type="NCBI Taxonomy" id="104759"/>
    <lineage>
        <taxon>Eukaryota</taxon>
        <taxon>Metazoa</taxon>
        <taxon>Cnidaria</taxon>
        <taxon>Anthozoa</taxon>
        <taxon>Hexacorallia</taxon>
        <taxon>Scleractinia</taxon>
        <taxon>Fungiina</taxon>
        <taxon>Poritidae</taxon>
        <taxon>Porites</taxon>
    </lineage>
</organism>
<proteinExistence type="predicted"/>
<dbReference type="SUPFAM" id="SSF56349">
    <property type="entry name" value="DNA breaking-rejoining enzymes"/>
    <property type="match status" value="1"/>
</dbReference>
<reference evidence="3 4" key="1">
    <citation type="submission" date="2022-05" db="EMBL/GenBank/DDBJ databases">
        <authorList>
            <consortium name="Genoscope - CEA"/>
            <person name="William W."/>
        </authorList>
    </citation>
    <scope>NUCLEOTIDE SEQUENCE [LARGE SCALE GENOMIC DNA]</scope>
</reference>
<sequence>MAENFETLENILPDWANKEIEITLVEAVDKFQKEEEEKTRFYVENDLEKIVEQSHRSTLLGFRNSIERYLNNNGRTVKISRNQVFQKSNKILDAKLRINCRAGKENVQHKPVIVPSDLSKIRASPFLSVTNPAELLRRTWFYVSLYWCRRGREGQQDLRRNSFKFTKDANSREYAVMTHEEATKNHPGGETSKPSAERETRLYSTGADDDAFASLKLYVSKLNPSCSAFFQKPKARFTAEDIVWYEKSPLGVNKLGDMMKIISKGANLSQVYTNHSVRASAITVLSDANVPDRHIMFVSEHSSEQTISHYSARPSAPQLESVSDTISNALQYNQTQSTQISTVSSTPSATPLIESSHRMASSVSMSSASASFPSGFFNNCNIQGGVQCSTGFRAALMSKTD</sequence>
<comment type="caution">
    <text evidence="3">The sequence shown here is derived from an EMBL/GenBank/DDBJ whole genome shotgun (WGS) entry which is preliminary data.</text>
</comment>
<dbReference type="InterPro" id="IPR052787">
    <property type="entry name" value="MAVS"/>
</dbReference>
<evidence type="ECO:0000313" key="3">
    <source>
        <dbReference type="EMBL" id="CAH3166890.1"/>
    </source>
</evidence>
<evidence type="ECO:0000313" key="4">
    <source>
        <dbReference type="Proteomes" id="UP001159405"/>
    </source>
</evidence>
<evidence type="ECO:0000256" key="1">
    <source>
        <dbReference type="ARBA" id="ARBA00023172"/>
    </source>
</evidence>
<protein>
    <submittedName>
        <fullName evidence="3">Uncharacterized protein</fullName>
    </submittedName>
</protein>
<dbReference type="InterPro" id="IPR011010">
    <property type="entry name" value="DNA_brk_join_enz"/>
</dbReference>
<feature type="region of interest" description="Disordered" evidence="2">
    <location>
        <begin position="179"/>
        <end position="201"/>
    </location>
</feature>
<dbReference type="PANTHER" id="PTHR21446">
    <property type="entry name" value="DUF3504 DOMAIN-CONTAINING PROTEIN"/>
    <property type="match status" value="1"/>
</dbReference>
<dbReference type="Gene3D" id="1.10.443.10">
    <property type="entry name" value="Intergrase catalytic core"/>
    <property type="match status" value="1"/>
</dbReference>
<name>A0ABN8QLJ0_9CNID</name>
<keyword evidence="1" id="KW-0233">DNA recombination</keyword>
<dbReference type="InterPro" id="IPR013762">
    <property type="entry name" value="Integrase-like_cat_sf"/>
</dbReference>
<accession>A0ABN8QLJ0</accession>